<dbReference type="STRING" id="41427.A0A182JGU4"/>
<evidence type="ECO:0000256" key="1">
    <source>
        <dbReference type="ARBA" id="ARBA00004604"/>
    </source>
</evidence>
<dbReference type="Pfam" id="PF00400">
    <property type="entry name" value="WD40"/>
    <property type="match status" value="1"/>
</dbReference>
<dbReference type="InterPro" id="IPR045161">
    <property type="entry name" value="Utp18"/>
</dbReference>
<dbReference type="EnsemblMetazoa" id="AATE017846-RA">
    <property type="protein sequence ID" value="AATE017846-PA.1"/>
    <property type="gene ID" value="AATE017846"/>
</dbReference>
<organism evidence="8">
    <name type="scientific">Anopheles atroparvus</name>
    <name type="common">European mosquito</name>
    <dbReference type="NCBI Taxonomy" id="41427"/>
    <lineage>
        <taxon>Eukaryota</taxon>
        <taxon>Metazoa</taxon>
        <taxon>Ecdysozoa</taxon>
        <taxon>Arthropoda</taxon>
        <taxon>Hexapoda</taxon>
        <taxon>Insecta</taxon>
        <taxon>Pterygota</taxon>
        <taxon>Neoptera</taxon>
        <taxon>Endopterygota</taxon>
        <taxon>Diptera</taxon>
        <taxon>Nematocera</taxon>
        <taxon>Culicoidea</taxon>
        <taxon>Culicidae</taxon>
        <taxon>Anophelinae</taxon>
        <taxon>Anopheles</taxon>
    </lineage>
</organism>
<keyword evidence="3" id="KW-0853">WD repeat</keyword>
<evidence type="ECO:0000256" key="2">
    <source>
        <dbReference type="ARBA" id="ARBA00022552"/>
    </source>
</evidence>
<feature type="compositionally biased region" description="Basic and acidic residues" evidence="7">
    <location>
        <begin position="266"/>
        <end position="286"/>
    </location>
</feature>
<dbReference type="PANTHER" id="PTHR18359">
    <property type="entry name" value="WD-REPEAT PROTEIN-RELATED"/>
    <property type="match status" value="1"/>
</dbReference>
<evidence type="ECO:0000256" key="5">
    <source>
        <dbReference type="ARBA" id="ARBA00023242"/>
    </source>
</evidence>
<evidence type="ECO:0000256" key="7">
    <source>
        <dbReference type="SAM" id="MobiDB-lite"/>
    </source>
</evidence>
<feature type="compositionally biased region" description="Basic and acidic residues" evidence="7">
    <location>
        <begin position="25"/>
        <end position="38"/>
    </location>
</feature>
<name>A0A182JGU4_ANOAO</name>
<keyword evidence="2" id="KW-0698">rRNA processing</keyword>
<keyword evidence="4" id="KW-0677">Repeat</keyword>
<dbReference type="GO" id="GO:0032040">
    <property type="term" value="C:small-subunit processome"/>
    <property type="evidence" value="ECO:0007669"/>
    <property type="project" value="TreeGrafter"/>
</dbReference>
<dbReference type="GO" id="GO:0034388">
    <property type="term" value="C:Pwp2p-containing subcomplex of 90S preribosome"/>
    <property type="evidence" value="ECO:0007669"/>
    <property type="project" value="TreeGrafter"/>
</dbReference>
<feature type="region of interest" description="Disordered" evidence="7">
    <location>
        <begin position="215"/>
        <end position="290"/>
    </location>
</feature>
<dbReference type="Gene3D" id="2.130.10.10">
    <property type="entry name" value="YVTN repeat-like/Quinoprotein amine dehydrogenase"/>
    <property type="match status" value="1"/>
</dbReference>
<proteinExistence type="inferred from homology"/>
<feature type="compositionally biased region" description="Basic and acidic residues" evidence="7">
    <location>
        <begin position="66"/>
        <end position="81"/>
    </location>
</feature>
<comment type="subcellular location">
    <subcellularLocation>
        <location evidence="1">Nucleus</location>
        <location evidence="1">Nucleolus</location>
    </subcellularLocation>
</comment>
<dbReference type="InterPro" id="IPR001680">
    <property type="entry name" value="WD40_rpt"/>
</dbReference>
<feature type="compositionally biased region" description="Basic residues" evidence="7">
    <location>
        <begin position="170"/>
        <end position="185"/>
    </location>
</feature>
<evidence type="ECO:0000256" key="6">
    <source>
        <dbReference type="ARBA" id="ARBA00025767"/>
    </source>
</evidence>
<reference evidence="8" key="1">
    <citation type="submission" date="2022-08" db="UniProtKB">
        <authorList>
            <consortium name="EnsemblMetazoa"/>
        </authorList>
    </citation>
    <scope>IDENTIFICATION</scope>
    <source>
        <strain evidence="8">EBRO</strain>
    </source>
</reference>
<dbReference type="InterPro" id="IPR036322">
    <property type="entry name" value="WD40_repeat_dom_sf"/>
</dbReference>
<dbReference type="VEuPathDB" id="VectorBase:AATE017846"/>
<keyword evidence="5" id="KW-0539">Nucleus</keyword>
<sequence>MDFNEELDALLQSVLVAKKQGVEAPESRNKKTSVKEEPFAFGSDSEEEQKVDTSIVKQEQDESEPEDKPMLEDDVTVKEEYDSMEDDGGSSDEEKPFVDSDGDQSYNEIKNEDESKDDGEVQPKAKRTKKTRTSLNEGSAVEGGGETAANKGKTSKMSKTDDDDSTAEQKRKRRRLGGHSKKRQKIRELQVLAQARISVAETRRERELMSLVFGGRTEIASQLAKGEKKVEDAPKTKKAKKKVSSAETDKAERAAVWHDSDDEDDRDGRNLKRNKYNRDQGRLTNERRRKQFVQIVGNPKWADLDREREPSDSEDEAMRKVGHVVKQTAAQGLPKSVIELKRLKDLTRDTKHEGEIASINFHPTSMVAILSGMSGMVSIVTVDGVRNETLHTIGLEKFRIYCSRLSPDGNEVIFGGYRKFYHVYNLISGESDTLKIPVNQNWCMRNFRISTCGKYLATVGENGEVQVLSAKGKEVLRTIQLRYVCQALAFTPDSRYLLCHSNDTEVTVYSFENRRIVNVWQDEGCVNGSAIAVCPNGQFVATGSRQGVVNIYSLDATLEQKFPVPLKTINNLTTYIDSLTFNATSELLAMASSNIANAMKLVHVKSGTVFKNFPALTAKLGQVTAVEFSPFGGFLAIGNKKSVVSLFRVKHYPNY</sequence>
<protein>
    <recommendedName>
        <fullName evidence="9">WD repeat-containing protein 55 homolog</fullName>
    </recommendedName>
</protein>
<dbReference type="PANTHER" id="PTHR18359:SF0">
    <property type="entry name" value="U3 SMALL NUCLEOLAR RNA-ASSOCIATED PROTEIN 18 HOMOLOG"/>
    <property type="match status" value="1"/>
</dbReference>
<accession>A0A182JGU4</accession>
<dbReference type="GO" id="GO:0006364">
    <property type="term" value="P:rRNA processing"/>
    <property type="evidence" value="ECO:0007669"/>
    <property type="project" value="UniProtKB-KW"/>
</dbReference>
<feature type="region of interest" description="Disordered" evidence="7">
    <location>
        <begin position="18"/>
        <end position="190"/>
    </location>
</feature>
<dbReference type="AlphaFoldDB" id="A0A182JGU4"/>
<evidence type="ECO:0008006" key="9">
    <source>
        <dbReference type="Google" id="ProtNLM"/>
    </source>
</evidence>
<evidence type="ECO:0000256" key="4">
    <source>
        <dbReference type="ARBA" id="ARBA00022737"/>
    </source>
</evidence>
<feature type="compositionally biased region" description="Acidic residues" evidence="7">
    <location>
        <begin position="82"/>
        <end position="91"/>
    </location>
</feature>
<dbReference type="SUPFAM" id="SSF50978">
    <property type="entry name" value="WD40 repeat-like"/>
    <property type="match status" value="1"/>
</dbReference>
<dbReference type="InterPro" id="IPR015943">
    <property type="entry name" value="WD40/YVTN_repeat-like_dom_sf"/>
</dbReference>
<dbReference type="SMART" id="SM00320">
    <property type="entry name" value="WD40"/>
    <property type="match status" value="5"/>
</dbReference>
<feature type="compositionally biased region" description="Basic and acidic residues" evidence="7">
    <location>
        <begin position="247"/>
        <end position="259"/>
    </location>
</feature>
<comment type="similarity">
    <text evidence="6">Belongs to the WD repeat UTP18 family.</text>
</comment>
<evidence type="ECO:0000256" key="3">
    <source>
        <dbReference type="ARBA" id="ARBA00022574"/>
    </source>
</evidence>
<evidence type="ECO:0000313" key="8">
    <source>
        <dbReference type="EnsemblMetazoa" id="AATE017846-PA.1"/>
    </source>
</evidence>
<feature type="compositionally biased region" description="Basic and acidic residues" evidence="7">
    <location>
        <begin position="225"/>
        <end position="235"/>
    </location>
</feature>
<feature type="compositionally biased region" description="Basic and acidic residues" evidence="7">
    <location>
        <begin position="109"/>
        <end position="123"/>
    </location>
</feature>